<proteinExistence type="predicted"/>
<dbReference type="Proteomes" id="UP000814128">
    <property type="component" value="Unassembled WGS sequence"/>
</dbReference>
<keyword evidence="2" id="KW-1185">Reference proteome</keyword>
<reference evidence="1" key="2">
    <citation type="journal article" date="2022" name="New Phytol.">
        <title>Evolutionary transition to the ectomycorrhizal habit in the genomes of a hyperdiverse lineage of mushroom-forming fungi.</title>
        <authorList>
            <person name="Looney B."/>
            <person name="Miyauchi S."/>
            <person name="Morin E."/>
            <person name="Drula E."/>
            <person name="Courty P.E."/>
            <person name="Kohler A."/>
            <person name="Kuo A."/>
            <person name="LaButti K."/>
            <person name="Pangilinan J."/>
            <person name="Lipzen A."/>
            <person name="Riley R."/>
            <person name="Andreopoulos W."/>
            <person name="He G."/>
            <person name="Johnson J."/>
            <person name="Nolan M."/>
            <person name="Tritt A."/>
            <person name="Barry K.W."/>
            <person name="Grigoriev I.V."/>
            <person name="Nagy L.G."/>
            <person name="Hibbett D."/>
            <person name="Henrissat B."/>
            <person name="Matheny P.B."/>
            <person name="Labbe J."/>
            <person name="Martin F.M."/>
        </authorList>
    </citation>
    <scope>NUCLEOTIDE SEQUENCE</scope>
    <source>
        <strain evidence="1">EC-137</strain>
    </source>
</reference>
<name>A0ACB8QUK2_9AGAM</name>
<reference evidence="1" key="1">
    <citation type="submission" date="2021-02" db="EMBL/GenBank/DDBJ databases">
        <authorList>
            <consortium name="DOE Joint Genome Institute"/>
            <person name="Ahrendt S."/>
            <person name="Looney B.P."/>
            <person name="Miyauchi S."/>
            <person name="Morin E."/>
            <person name="Drula E."/>
            <person name="Courty P.E."/>
            <person name="Chicoki N."/>
            <person name="Fauchery L."/>
            <person name="Kohler A."/>
            <person name="Kuo A."/>
            <person name="Labutti K."/>
            <person name="Pangilinan J."/>
            <person name="Lipzen A."/>
            <person name="Riley R."/>
            <person name="Andreopoulos W."/>
            <person name="He G."/>
            <person name="Johnson J."/>
            <person name="Barry K.W."/>
            <person name="Grigoriev I.V."/>
            <person name="Nagy L."/>
            <person name="Hibbett D."/>
            <person name="Henrissat B."/>
            <person name="Matheny P.B."/>
            <person name="Labbe J."/>
            <person name="Martin F."/>
        </authorList>
    </citation>
    <scope>NUCLEOTIDE SEQUENCE</scope>
    <source>
        <strain evidence="1">EC-137</strain>
    </source>
</reference>
<protein>
    <submittedName>
        <fullName evidence="1">Uncharacterized protein</fullName>
    </submittedName>
</protein>
<organism evidence="1 2">
    <name type="scientific">Vararia minispora EC-137</name>
    <dbReference type="NCBI Taxonomy" id="1314806"/>
    <lineage>
        <taxon>Eukaryota</taxon>
        <taxon>Fungi</taxon>
        <taxon>Dikarya</taxon>
        <taxon>Basidiomycota</taxon>
        <taxon>Agaricomycotina</taxon>
        <taxon>Agaricomycetes</taxon>
        <taxon>Russulales</taxon>
        <taxon>Lachnocladiaceae</taxon>
        <taxon>Vararia</taxon>
    </lineage>
</organism>
<gene>
    <name evidence="1" type="ORF">K488DRAFT_19426</name>
</gene>
<accession>A0ACB8QUK2</accession>
<comment type="caution">
    <text evidence="1">The sequence shown here is derived from an EMBL/GenBank/DDBJ whole genome shotgun (WGS) entry which is preliminary data.</text>
</comment>
<dbReference type="EMBL" id="MU273488">
    <property type="protein sequence ID" value="KAI0035220.1"/>
    <property type="molecule type" value="Genomic_DNA"/>
</dbReference>
<feature type="non-terminal residue" evidence="1">
    <location>
        <position position="640"/>
    </location>
</feature>
<evidence type="ECO:0000313" key="1">
    <source>
        <dbReference type="EMBL" id="KAI0035220.1"/>
    </source>
</evidence>
<evidence type="ECO:0000313" key="2">
    <source>
        <dbReference type="Proteomes" id="UP000814128"/>
    </source>
</evidence>
<sequence length="640" mass="66910">MSALRPPSSPSPAPPSPSPGPNGKSSTRASMGPAARPSNGVQGFNLASPRPGAPGGRPTSELLGSATFQTPESEAIDQWFENLHHYEVTLEEMAAASLDVNFKEELSAIEQWFKVLSEAERTAALYSLLQHSTQVQIRFFITVLQQMARSDPMTALLSPAMGGSMQSQMEAKLASMNLKSPALMSNMPSSPSARSFSQGAAANRQSLVFESTSGSSNFLSPESAGVSASSEAAQTLAQQRAKLKASNAAHRISAPALAGSAEGRGVWGGSLGQVAERSTSPSPSQEITIENKSRPQSTDFQGLAASAAFRSPRAAEGPTQEATMSPAMGDSWASMVNTPLMPMFQKNTNVDAAASKLNEWSEGQVPLLADAKKFRRASKLNGDGTTSNDDAQSDGQQSVQSQRRGGPMRNGGMAHIGQANWSGARSPALSSGRFGPEDGLAGLGMGGFNLGMGSPGIGMGLPSASMGLAGMGQLSPFNMNMGMLNMANLSAMGISPEAQLLAAQMAASGFAQPGLSPFMGMQQQQQAAAMQRAQQRGPGGRSPGGKSSASGRDKKDEEDVDPALLNDVPAWLRSLRLHKYTPNFEGCKWQDMVVMDEAALEKQGVAALGARRKMLKTFEIVRKKMGIEDPVGGASAPSSA</sequence>